<dbReference type="PROSITE" id="PS51257">
    <property type="entry name" value="PROKAR_LIPOPROTEIN"/>
    <property type="match status" value="1"/>
</dbReference>
<evidence type="ECO:0000259" key="1">
    <source>
        <dbReference type="Pfam" id="PF20862"/>
    </source>
</evidence>
<dbReference type="InterPro" id="IPR049293">
    <property type="entry name" value="DUF6843"/>
</dbReference>
<dbReference type="EMBL" id="JBEPMP010000001">
    <property type="protein sequence ID" value="MET3727098.1"/>
    <property type="molecule type" value="Genomic_DNA"/>
</dbReference>
<accession>A0ABV2LI05</accession>
<feature type="domain" description="DUF6843" evidence="1">
    <location>
        <begin position="26"/>
        <end position="151"/>
    </location>
</feature>
<evidence type="ECO:0000313" key="2">
    <source>
        <dbReference type="EMBL" id="MET3727098.1"/>
    </source>
</evidence>
<dbReference type="RefSeq" id="WP_198768324.1">
    <property type="nucleotide sequence ID" value="NZ_JAEACF010000001.1"/>
</dbReference>
<evidence type="ECO:0000313" key="3">
    <source>
        <dbReference type="Proteomes" id="UP001549097"/>
    </source>
</evidence>
<keyword evidence="3" id="KW-1185">Reference proteome</keyword>
<gene>
    <name evidence="2" type="ORF">ABID52_000679</name>
</gene>
<dbReference type="Pfam" id="PF20862">
    <property type="entry name" value="DUF6843"/>
    <property type="match status" value="1"/>
</dbReference>
<reference evidence="2 3" key="1">
    <citation type="submission" date="2024-06" db="EMBL/GenBank/DDBJ databases">
        <title>Genomic Encyclopedia of Type Strains, Phase IV (KMG-IV): sequencing the most valuable type-strain genomes for metagenomic binning, comparative biology and taxonomic classification.</title>
        <authorList>
            <person name="Goeker M."/>
        </authorList>
    </citation>
    <scope>NUCLEOTIDE SEQUENCE [LARGE SCALE GENOMIC DNA]</scope>
    <source>
        <strain evidence="2 3">DSM 100124</strain>
    </source>
</reference>
<sequence>MKKIAYIIIFIFIIGSMTGCVFQEEEKSNNIFLIPEGFDGAIFVFHDVPDKPKFKKEGNFSIIPVEIRVSETLAGSGMATYGVAFTSEPVDDSVFIDDKFYYVDDDGNRQKLNDYCTSSDGSGGLSGDTKGGIGVSYSVTFVTNNSCDESFYLYGREKHRIQRHEILKEWGEIFGNINVDGYDDPLM</sequence>
<name>A0ABV2LI05_9BACL</name>
<proteinExistence type="predicted"/>
<comment type="caution">
    <text evidence="2">The sequence shown here is derived from an EMBL/GenBank/DDBJ whole genome shotgun (WGS) entry which is preliminary data.</text>
</comment>
<organism evidence="2 3">
    <name type="scientific">Fictibacillus halophilus</name>
    <dbReference type="NCBI Taxonomy" id="1610490"/>
    <lineage>
        <taxon>Bacteria</taxon>
        <taxon>Bacillati</taxon>
        <taxon>Bacillota</taxon>
        <taxon>Bacilli</taxon>
        <taxon>Bacillales</taxon>
        <taxon>Fictibacillaceae</taxon>
        <taxon>Fictibacillus</taxon>
    </lineage>
</organism>
<dbReference type="Proteomes" id="UP001549097">
    <property type="component" value="Unassembled WGS sequence"/>
</dbReference>
<protein>
    <recommendedName>
        <fullName evidence="1">DUF6843 domain-containing protein</fullName>
    </recommendedName>
</protein>